<dbReference type="PANTHER" id="PTHR11003:SF342">
    <property type="entry name" value="OUTWARD-RECTIFIER POTASSIUM CHANNEL TOK1"/>
    <property type="match status" value="1"/>
</dbReference>
<reference evidence="12" key="2">
    <citation type="submission" date="2021-01" db="EMBL/GenBank/DDBJ databases">
        <authorList>
            <person name="Schikora-Tamarit M.A."/>
        </authorList>
    </citation>
    <scope>NUCLEOTIDE SEQUENCE</scope>
    <source>
        <strain evidence="12">CBS2887</strain>
    </source>
</reference>
<evidence type="ECO:0000256" key="5">
    <source>
        <dbReference type="ARBA" id="ARBA00023065"/>
    </source>
</evidence>
<dbReference type="Gene3D" id="1.10.287.70">
    <property type="match status" value="2"/>
</dbReference>
<dbReference type="Pfam" id="PF07885">
    <property type="entry name" value="Ion_trans_2"/>
    <property type="match status" value="2"/>
</dbReference>
<keyword evidence="5 8" id="KW-0406">Ion transport</keyword>
<evidence type="ECO:0000256" key="4">
    <source>
        <dbReference type="ARBA" id="ARBA00022989"/>
    </source>
</evidence>
<dbReference type="PANTHER" id="PTHR11003">
    <property type="entry name" value="POTASSIUM CHANNEL, SUBFAMILY K"/>
    <property type="match status" value="1"/>
</dbReference>
<feature type="transmembrane region" description="Helical" evidence="10">
    <location>
        <begin position="124"/>
        <end position="146"/>
    </location>
</feature>
<keyword evidence="4 10" id="KW-1133">Transmembrane helix</keyword>
<evidence type="ECO:0000256" key="1">
    <source>
        <dbReference type="ARBA" id="ARBA00004141"/>
    </source>
</evidence>
<evidence type="ECO:0000256" key="2">
    <source>
        <dbReference type="ARBA" id="ARBA00022448"/>
    </source>
</evidence>
<dbReference type="InterPro" id="IPR013099">
    <property type="entry name" value="K_chnl_dom"/>
</dbReference>
<feature type="compositionally biased region" description="Polar residues" evidence="9">
    <location>
        <begin position="1"/>
        <end position="10"/>
    </location>
</feature>
<dbReference type="GO" id="GO:0030322">
    <property type="term" value="P:stabilization of membrane potential"/>
    <property type="evidence" value="ECO:0007669"/>
    <property type="project" value="TreeGrafter"/>
</dbReference>
<dbReference type="SUPFAM" id="SSF81324">
    <property type="entry name" value="Voltage-gated potassium channels"/>
    <property type="match status" value="2"/>
</dbReference>
<evidence type="ECO:0000256" key="7">
    <source>
        <dbReference type="ARBA" id="ARBA00023303"/>
    </source>
</evidence>
<feature type="domain" description="Potassium channel" evidence="11">
    <location>
        <begin position="247"/>
        <end position="316"/>
    </location>
</feature>
<feature type="transmembrane region" description="Helical" evidence="10">
    <location>
        <begin position="237"/>
        <end position="256"/>
    </location>
</feature>
<feature type="transmembrane region" description="Helical" evidence="10">
    <location>
        <begin position="77"/>
        <end position="103"/>
    </location>
</feature>
<evidence type="ECO:0000256" key="3">
    <source>
        <dbReference type="ARBA" id="ARBA00022692"/>
    </source>
</evidence>
<reference evidence="12" key="1">
    <citation type="journal article" date="2021" name="Open Biol.">
        <title>Shared evolutionary footprints suggest mitochondrial oxidative damage underlies multiple complex I losses in fungi.</title>
        <authorList>
            <person name="Schikora-Tamarit M.A."/>
            <person name="Marcet-Houben M."/>
            <person name="Nosek J."/>
            <person name="Gabaldon T."/>
        </authorList>
    </citation>
    <scope>NUCLEOTIDE SEQUENCE</scope>
    <source>
        <strain evidence="12">CBS2887</strain>
    </source>
</reference>
<dbReference type="GO" id="GO:0015271">
    <property type="term" value="F:outward rectifier potassium channel activity"/>
    <property type="evidence" value="ECO:0007669"/>
    <property type="project" value="TreeGrafter"/>
</dbReference>
<protein>
    <recommendedName>
        <fullName evidence="11">Potassium channel domain-containing protein</fullName>
    </recommendedName>
</protein>
<comment type="caution">
    <text evidence="12">The sequence shown here is derived from an EMBL/GenBank/DDBJ whole genome shotgun (WGS) entry which is preliminary data.</text>
</comment>
<keyword evidence="13" id="KW-1185">Reference proteome</keyword>
<sequence>MASTWSSQYNQHERHQHTSSSIKSVPSSIRDAPLHTRPPPVKHTLTSQFDDIPPLSTIPDKLKINSLQVEAGSFGFAFWYVISTYLPIFTACVCPLTDMMSIASLVSKWRIDIDNNEIHESTSVLVLNAVSLGFGAIGNLSVVLNFSKKMNYKWSQLISIIGFFLAGVLLFSALMIAEFQYFNDPARKLFRSEGFWFAVMTTILHWVCCITCFINYLGFLLGKYPADFNIYTSERGIVVYTSTLAVIFSVGAACYSKLLNLRFGECQYFTVITVTTLGYGNIVPVSSGSRAFTMVYALVGVINLGLIVTMILSMITSKGSATALSWNTVEINRRKLLADIARRENLHIDKRESFELMRLLKSKARFRQQLFTSLFAFVAYLVFWLGGAMVFHFTESWTYFDSCYFVFISLLTIGYGDFYPNSPPGKAFFVVWALGAVPLMTCLISSLGDIIYNVAIASIKTRGIDALFDRIRDDPAKDLQSVVSAAENVMGLTEMLSTHDHVTRNSFDQLSKDKKVLFHSSVSILKHLRLATLDSKENDEKLYSYEEWTKILELLELDDVDHDLFWLSDSSPLRFPIKEPNYISFLLFSKLESNLLRDIEMVSDLKLKKFEKIHRAEFEKQKAAQKHDQDQMGSATADIMNELDLKGENYV</sequence>
<keyword evidence="3 8" id="KW-0812">Transmembrane</keyword>
<evidence type="ECO:0000313" key="13">
    <source>
        <dbReference type="Proteomes" id="UP000774326"/>
    </source>
</evidence>
<keyword evidence="7 8" id="KW-0407">Ion channel</keyword>
<keyword evidence="6 10" id="KW-0472">Membrane</keyword>
<evidence type="ECO:0000256" key="9">
    <source>
        <dbReference type="SAM" id="MobiDB-lite"/>
    </source>
</evidence>
<evidence type="ECO:0000313" key="12">
    <source>
        <dbReference type="EMBL" id="KAH3688985.1"/>
    </source>
</evidence>
<feature type="region of interest" description="Disordered" evidence="9">
    <location>
        <begin position="1"/>
        <end position="48"/>
    </location>
</feature>
<keyword evidence="2 8" id="KW-0813">Transport</keyword>
<feature type="transmembrane region" description="Helical" evidence="10">
    <location>
        <begin position="427"/>
        <end position="452"/>
    </location>
</feature>
<evidence type="ECO:0000256" key="10">
    <source>
        <dbReference type="SAM" id="Phobius"/>
    </source>
</evidence>
<dbReference type="GO" id="GO:0005886">
    <property type="term" value="C:plasma membrane"/>
    <property type="evidence" value="ECO:0007669"/>
    <property type="project" value="TreeGrafter"/>
</dbReference>
<evidence type="ECO:0000256" key="8">
    <source>
        <dbReference type="RuleBase" id="RU003857"/>
    </source>
</evidence>
<dbReference type="PRINTS" id="PR01333">
    <property type="entry name" value="2POREKCHANEL"/>
</dbReference>
<dbReference type="GO" id="GO:0022841">
    <property type="term" value="F:potassium ion leak channel activity"/>
    <property type="evidence" value="ECO:0007669"/>
    <property type="project" value="TreeGrafter"/>
</dbReference>
<feature type="transmembrane region" description="Helical" evidence="10">
    <location>
        <begin position="370"/>
        <end position="391"/>
    </location>
</feature>
<comment type="subcellular location">
    <subcellularLocation>
        <location evidence="1">Membrane</location>
        <topology evidence="1">Multi-pass membrane protein</topology>
    </subcellularLocation>
</comment>
<dbReference type="EMBL" id="JAEUBG010000019">
    <property type="protein sequence ID" value="KAH3688985.1"/>
    <property type="molecule type" value="Genomic_DNA"/>
</dbReference>
<feature type="transmembrane region" description="Helical" evidence="10">
    <location>
        <begin position="158"/>
        <end position="182"/>
    </location>
</feature>
<feature type="transmembrane region" description="Helical" evidence="10">
    <location>
        <begin position="397"/>
        <end position="415"/>
    </location>
</feature>
<name>A0A9P8TSH0_WICPI</name>
<feature type="transmembrane region" description="Helical" evidence="10">
    <location>
        <begin position="194"/>
        <end position="217"/>
    </location>
</feature>
<feature type="compositionally biased region" description="Low complexity" evidence="9">
    <location>
        <begin position="19"/>
        <end position="28"/>
    </location>
</feature>
<organism evidence="12 13">
    <name type="scientific">Wickerhamomyces pijperi</name>
    <name type="common">Yeast</name>
    <name type="synonym">Pichia pijperi</name>
    <dbReference type="NCBI Taxonomy" id="599730"/>
    <lineage>
        <taxon>Eukaryota</taxon>
        <taxon>Fungi</taxon>
        <taxon>Dikarya</taxon>
        <taxon>Ascomycota</taxon>
        <taxon>Saccharomycotina</taxon>
        <taxon>Saccharomycetes</taxon>
        <taxon>Phaffomycetales</taxon>
        <taxon>Wickerhamomycetaceae</taxon>
        <taxon>Wickerhamomyces</taxon>
    </lineage>
</organism>
<gene>
    <name evidence="12" type="ORF">WICPIJ_000044</name>
</gene>
<feature type="transmembrane region" description="Helical" evidence="10">
    <location>
        <begin position="268"/>
        <end position="287"/>
    </location>
</feature>
<dbReference type="OrthoDB" id="3980693at2759"/>
<proteinExistence type="inferred from homology"/>
<comment type="similarity">
    <text evidence="8">Belongs to the two pore domain potassium channel (TC 1.A.1.8) family.</text>
</comment>
<evidence type="ECO:0000256" key="6">
    <source>
        <dbReference type="ARBA" id="ARBA00023136"/>
    </source>
</evidence>
<dbReference type="AlphaFoldDB" id="A0A9P8TSH0"/>
<feature type="domain" description="Potassium channel" evidence="11">
    <location>
        <begin position="380"/>
        <end position="451"/>
    </location>
</feature>
<accession>A0A9P8TSH0</accession>
<evidence type="ECO:0000259" key="11">
    <source>
        <dbReference type="Pfam" id="PF07885"/>
    </source>
</evidence>
<dbReference type="Proteomes" id="UP000774326">
    <property type="component" value="Unassembled WGS sequence"/>
</dbReference>
<feature type="transmembrane region" description="Helical" evidence="10">
    <location>
        <begin position="293"/>
        <end position="315"/>
    </location>
</feature>
<dbReference type="InterPro" id="IPR003280">
    <property type="entry name" value="2pore_dom_K_chnl"/>
</dbReference>